<dbReference type="AlphaFoldDB" id="A0AA40KWZ3"/>
<gene>
    <name evidence="1" type="ORF">K0M31_000698</name>
</gene>
<reference evidence="1" key="1">
    <citation type="submission" date="2021-10" db="EMBL/GenBank/DDBJ databases">
        <title>Melipona bicolor Genome sequencing and assembly.</title>
        <authorList>
            <person name="Araujo N.S."/>
            <person name="Arias M.C."/>
        </authorList>
    </citation>
    <scope>NUCLEOTIDE SEQUENCE</scope>
    <source>
        <strain evidence="1">USP_2M_L1-L4_2017</strain>
        <tissue evidence="1">Whole body</tissue>
    </source>
</reference>
<name>A0AA40KWZ3_9HYME</name>
<evidence type="ECO:0000313" key="1">
    <source>
        <dbReference type="EMBL" id="KAK1136131.1"/>
    </source>
</evidence>
<dbReference type="EMBL" id="JAHYIQ010000001">
    <property type="protein sequence ID" value="KAK1136131.1"/>
    <property type="molecule type" value="Genomic_DNA"/>
</dbReference>
<evidence type="ECO:0000313" key="2">
    <source>
        <dbReference type="Proteomes" id="UP001177670"/>
    </source>
</evidence>
<organism evidence="1 2">
    <name type="scientific">Melipona bicolor</name>
    <dbReference type="NCBI Taxonomy" id="60889"/>
    <lineage>
        <taxon>Eukaryota</taxon>
        <taxon>Metazoa</taxon>
        <taxon>Ecdysozoa</taxon>
        <taxon>Arthropoda</taxon>
        <taxon>Hexapoda</taxon>
        <taxon>Insecta</taxon>
        <taxon>Pterygota</taxon>
        <taxon>Neoptera</taxon>
        <taxon>Endopterygota</taxon>
        <taxon>Hymenoptera</taxon>
        <taxon>Apocrita</taxon>
        <taxon>Aculeata</taxon>
        <taxon>Apoidea</taxon>
        <taxon>Anthophila</taxon>
        <taxon>Apidae</taxon>
        <taxon>Melipona</taxon>
    </lineage>
</organism>
<proteinExistence type="predicted"/>
<sequence>MALLEWEKGRVLTSAKVATILSSFANARRYLTTLLITAASSSIIGLCRLKRMSNENYHFAWDLSGR</sequence>
<dbReference type="Proteomes" id="UP001177670">
    <property type="component" value="Unassembled WGS sequence"/>
</dbReference>
<protein>
    <submittedName>
        <fullName evidence="1">Uncharacterized protein</fullName>
    </submittedName>
</protein>
<comment type="caution">
    <text evidence="1">The sequence shown here is derived from an EMBL/GenBank/DDBJ whole genome shotgun (WGS) entry which is preliminary data.</text>
</comment>
<keyword evidence="2" id="KW-1185">Reference proteome</keyword>
<accession>A0AA40KWZ3</accession>